<name>A0AAP2CMW4_9RHOB</name>
<evidence type="ECO:0000256" key="2">
    <source>
        <dbReference type="PIRSR" id="PIRSR005962-1"/>
    </source>
</evidence>
<feature type="binding site" evidence="2">
    <location>
        <position position="138"/>
    </location>
    <ligand>
        <name>Mn(2+)</name>
        <dbReference type="ChEBI" id="CHEBI:29035"/>
        <label>2</label>
    </ligand>
</feature>
<dbReference type="InterPro" id="IPR036264">
    <property type="entry name" value="Bact_exopeptidase_dim_dom"/>
</dbReference>
<dbReference type="PIRSF" id="PIRSF005962">
    <property type="entry name" value="Pept_M20D_amidohydro"/>
    <property type="match status" value="1"/>
</dbReference>
<feature type="binding site" evidence="2">
    <location>
        <position position="359"/>
    </location>
    <ligand>
        <name>Mn(2+)</name>
        <dbReference type="ChEBI" id="CHEBI:29035"/>
        <label>2</label>
    </ligand>
</feature>
<protein>
    <submittedName>
        <fullName evidence="4">Amidohydrolase</fullName>
    </submittedName>
</protein>
<dbReference type="InterPro" id="IPR002933">
    <property type="entry name" value="Peptidase_M20"/>
</dbReference>
<reference evidence="4 5" key="1">
    <citation type="journal article" date="2021" name="Arch. Microbiol.">
        <title>Harenicola maris gen. nov., sp. nov. isolated from the Sea of Japan shallow sediments.</title>
        <authorList>
            <person name="Romanenko L.A."/>
            <person name="Kurilenko V.V."/>
            <person name="Chernysheva N.Y."/>
            <person name="Tekutyeva L.A."/>
            <person name="Velansky P.V."/>
            <person name="Svetashev V.I."/>
            <person name="Isaeva M.P."/>
        </authorList>
    </citation>
    <scope>NUCLEOTIDE SEQUENCE [LARGE SCALE GENOMIC DNA]</scope>
    <source>
        <strain evidence="4 5">KMM 3653</strain>
    </source>
</reference>
<comment type="caution">
    <text evidence="4">The sequence shown here is derived from an EMBL/GenBank/DDBJ whole genome shotgun (WGS) entry which is preliminary data.</text>
</comment>
<dbReference type="GO" id="GO:0019877">
    <property type="term" value="P:diaminopimelate biosynthetic process"/>
    <property type="evidence" value="ECO:0007669"/>
    <property type="project" value="UniProtKB-ARBA"/>
</dbReference>
<dbReference type="Proteomes" id="UP001315686">
    <property type="component" value="Unassembled WGS sequence"/>
</dbReference>
<proteinExistence type="predicted"/>
<dbReference type="GO" id="GO:0050118">
    <property type="term" value="F:N-acetyldiaminopimelate deacetylase activity"/>
    <property type="evidence" value="ECO:0007669"/>
    <property type="project" value="UniProtKB-ARBA"/>
</dbReference>
<dbReference type="Pfam" id="PF01546">
    <property type="entry name" value="Peptidase_M20"/>
    <property type="match status" value="1"/>
</dbReference>
<keyword evidence="1" id="KW-0378">Hydrolase</keyword>
<dbReference type="PANTHER" id="PTHR11014">
    <property type="entry name" value="PEPTIDASE M20 FAMILY MEMBER"/>
    <property type="match status" value="1"/>
</dbReference>
<gene>
    <name evidence="4" type="ORF">IV417_03860</name>
</gene>
<evidence type="ECO:0000313" key="4">
    <source>
        <dbReference type="EMBL" id="MBT0956510.1"/>
    </source>
</evidence>
<dbReference type="FunFam" id="3.30.70.360:FF:000001">
    <property type="entry name" value="N-acetyldiaminopimelate deacetylase"/>
    <property type="match status" value="1"/>
</dbReference>
<evidence type="ECO:0000313" key="5">
    <source>
        <dbReference type="Proteomes" id="UP001315686"/>
    </source>
</evidence>
<feature type="domain" description="Peptidase M20 dimerisation" evidence="3">
    <location>
        <begin position="187"/>
        <end position="279"/>
    </location>
</feature>
<feature type="binding site" evidence="2">
    <location>
        <position position="105"/>
    </location>
    <ligand>
        <name>Mn(2+)</name>
        <dbReference type="ChEBI" id="CHEBI:29035"/>
        <label>2</label>
    </ligand>
</feature>
<keyword evidence="2" id="KW-0479">Metal-binding</keyword>
<dbReference type="Gene3D" id="3.40.630.10">
    <property type="entry name" value="Zn peptidases"/>
    <property type="match status" value="1"/>
</dbReference>
<dbReference type="Pfam" id="PF07687">
    <property type="entry name" value="M20_dimer"/>
    <property type="match status" value="1"/>
</dbReference>
<comment type="cofactor">
    <cofactor evidence="2">
        <name>Mn(2+)</name>
        <dbReference type="ChEBI" id="CHEBI:29035"/>
    </cofactor>
    <text evidence="2">The Mn(2+) ion enhances activity.</text>
</comment>
<sequence>MPIVNRIAAYAEDMTAWRRHLHTIPEIMFDCHQTAGFVAERLREFGVDEVHEGIATSGIVAVINGKGESDRTLGLRADMDALPMEEITGLDYASKTPGAMHACGHDGHTTMLLGAARYLAETRNFAGRVALIFQPAEENGGGGEVMVQEGIMDRFGITEVYGIHCAPGRPEGHFFTTPGPVMAAVDTFDINITGVGGHGAMPHETRDPVIAAASITQALQSIVSRNHYALDELVVSVTQIHTGTADNIIPDTAYVGGTVRTFDPAVQAMVQRQMAQIVAGQAASFGVEAELDYVTGYPATVNAPENAGFAARVAAGVVGEGAVQGDMTREMGAEDFSYMLEKRPGAYLFLGQGEGPGLHNPKFDFNDAVAPTGASFFARMVETAQPVKGA</sequence>
<dbReference type="PANTHER" id="PTHR11014:SF63">
    <property type="entry name" value="METALLOPEPTIDASE, PUTATIVE (AFU_ORTHOLOGUE AFUA_6G09600)-RELATED"/>
    <property type="match status" value="1"/>
</dbReference>
<dbReference type="EMBL" id="JADQAZ010000001">
    <property type="protein sequence ID" value="MBT0956510.1"/>
    <property type="molecule type" value="Genomic_DNA"/>
</dbReference>
<dbReference type="Gene3D" id="3.30.70.360">
    <property type="match status" value="1"/>
</dbReference>
<feature type="binding site" evidence="2">
    <location>
        <position position="103"/>
    </location>
    <ligand>
        <name>Mn(2+)</name>
        <dbReference type="ChEBI" id="CHEBI:29035"/>
        <label>2</label>
    </ligand>
</feature>
<feature type="binding site" evidence="2">
    <location>
        <position position="164"/>
    </location>
    <ligand>
        <name>Mn(2+)</name>
        <dbReference type="ChEBI" id="CHEBI:29035"/>
        <label>2</label>
    </ligand>
</feature>
<keyword evidence="5" id="KW-1185">Reference proteome</keyword>
<evidence type="ECO:0000256" key="1">
    <source>
        <dbReference type="ARBA" id="ARBA00022801"/>
    </source>
</evidence>
<accession>A0AAP2CMW4</accession>
<dbReference type="NCBIfam" id="TIGR01891">
    <property type="entry name" value="amidohydrolases"/>
    <property type="match status" value="1"/>
</dbReference>
<keyword evidence="2" id="KW-0464">Manganese</keyword>
<dbReference type="CDD" id="cd05666">
    <property type="entry name" value="M20_Acy1-like"/>
    <property type="match status" value="1"/>
</dbReference>
<dbReference type="SUPFAM" id="SSF55031">
    <property type="entry name" value="Bacterial exopeptidase dimerisation domain"/>
    <property type="match status" value="1"/>
</dbReference>
<evidence type="ECO:0000259" key="3">
    <source>
        <dbReference type="Pfam" id="PF07687"/>
    </source>
</evidence>
<dbReference type="InterPro" id="IPR017439">
    <property type="entry name" value="Amidohydrolase"/>
</dbReference>
<dbReference type="GO" id="GO:0046872">
    <property type="term" value="F:metal ion binding"/>
    <property type="evidence" value="ECO:0007669"/>
    <property type="project" value="UniProtKB-KW"/>
</dbReference>
<dbReference type="RefSeq" id="WP_327792711.1">
    <property type="nucleotide sequence ID" value="NZ_JADQAZ010000001.1"/>
</dbReference>
<dbReference type="AlphaFoldDB" id="A0AAP2CMW4"/>
<dbReference type="InterPro" id="IPR011650">
    <property type="entry name" value="Peptidase_M20_dimer"/>
</dbReference>
<dbReference type="SUPFAM" id="SSF53187">
    <property type="entry name" value="Zn-dependent exopeptidases"/>
    <property type="match status" value="1"/>
</dbReference>
<organism evidence="4 5">
    <name type="scientific">Harenicola maris</name>
    <dbReference type="NCBI Taxonomy" id="2841044"/>
    <lineage>
        <taxon>Bacteria</taxon>
        <taxon>Pseudomonadati</taxon>
        <taxon>Pseudomonadota</taxon>
        <taxon>Alphaproteobacteria</taxon>
        <taxon>Rhodobacterales</taxon>
        <taxon>Paracoccaceae</taxon>
        <taxon>Harenicola</taxon>
    </lineage>
</organism>